<accession>A0A2W4CZB1</accession>
<gene>
    <name evidence="1" type="ORF">CPY51_06375</name>
</gene>
<evidence type="ECO:0000313" key="1">
    <source>
        <dbReference type="EMBL" id="PZM15455.1"/>
    </source>
</evidence>
<comment type="caution">
    <text evidence="1">The sequence shown here is derived from an EMBL/GenBank/DDBJ whole genome shotgun (WGS) entry which is preliminary data.</text>
</comment>
<organism evidence="1 2">
    <name type="scientific">Rhizobium tubonense</name>
    <dbReference type="NCBI Taxonomy" id="484088"/>
    <lineage>
        <taxon>Bacteria</taxon>
        <taxon>Pseudomonadati</taxon>
        <taxon>Pseudomonadota</taxon>
        <taxon>Alphaproteobacteria</taxon>
        <taxon>Hyphomicrobiales</taxon>
        <taxon>Rhizobiaceae</taxon>
        <taxon>Rhizobium/Agrobacterium group</taxon>
        <taxon>Rhizobium</taxon>
    </lineage>
</organism>
<dbReference type="Proteomes" id="UP000248925">
    <property type="component" value="Unassembled WGS sequence"/>
</dbReference>
<protein>
    <submittedName>
        <fullName evidence="1">Uncharacterized protein</fullName>
    </submittedName>
</protein>
<proteinExistence type="predicted"/>
<evidence type="ECO:0000313" key="2">
    <source>
        <dbReference type="Proteomes" id="UP000248925"/>
    </source>
</evidence>
<sequence>MADFLLVIRRPSAWNLHCGWRFTTREGERIGFSDFSLRATKRQTSILSVRRDLILSDPSHIASQGSCKSVS</sequence>
<name>A0A2W4CZB1_9HYPH</name>
<keyword evidence="2" id="KW-1185">Reference proteome</keyword>
<dbReference type="EMBL" id="PCDP01000019">
    <property type="protein sequence ID" value="PZM15455.1"/>
    <property type="molecule type" value="Genomic_DNA"/>
</dbReference>
<reference evidence="1 2" key="1">
    <citation type="journal article" date="2018" name="Sci. Rep.">
        <title>Rhizobium tumorigenes sp. nov., a novel plant tumorigenic bacterium isolated from cane gall tumors on thornless blackberry.</title>
        <authorList>
            <person name="Kuzmanovi N."/>
            <person name="Smalla K."/>
            <person name="Gronow S."/>
            <person name="PuBawska J."/>
        </authorList>
    </citation>
    <scope>NUCLEOTIDE SEQUENCE [LARGE SCALE GENOMIC DNA]</scope>
    <source>
        <strain evidence="1 2">CCBAU 85046</strain>
    </source>
</reference>
<dbReference type="AlphaFoldDB" id="A0A2W4CZB1"/>